<evidence type="ECO:0000256" key="5">
    <source>
        <dbReference type="ARBA" id="ARBA00038306"/>
    </source>
</evidence>
<evidence type="ECO:0000256" key="6">
    <source>
        <dbReference type="SAM" id="SignalP"/>
    </source>
</evidence>
<dbReference type="KEGG" id="aol:S58_34440"/>
<dbReference type="InterPro" id="IPR011250">
    <property type="entry name" value="OMP/PagP_B-barrel"/>
</dbReference>
<evidence type="ECO:0000256" key="1">
    <source>
        <dbReference type="ARBA" id="ARBA00004442"/>
    </source>
</evidence>
<proteinExistence type="inferred from homology"/>
<evidence type="ECO:0000256" key="3">
    <source>
        <dbReference type="ARBA" id="ARBA00023136"/>
    </source>
</evidence>
<name>M4Z7U4_9BRAD</name>
<protein>
    <submittedName>
        <fullName evidence="8">Putative outer-membrane protein</fullName>
    </submittedName>
</protein>
<evidence type="ECO:0000313" key="8">
    <source>
        <dbReference type="EMBL" id="BAM89437.1"/>
    </source>
</evidence>
<keyword evidence="2 6" id="KW-0732">Signal</keyword>
<dbReference type="PATRIC" id="fig|1245469.3.peg.3519"/>
<organism evidence="8 9">
    <name type="scientific">Bradyrhizobium oligotrophicum S58</name>
    <dbReference type="NCBI Taxonomy" id="1245469"/>
    <lineage>
        <taxon>Bacteria</taxon>
        <taxon>Pseudomonadati</taxon>
        <taxon>Pseudomonadota</taxon>
        <taxon>Alphaproteobacteria</taxon>
        <taxon>Hyphomicrobiales</taxon>
        <taxon>Nitrobacteraceae</taxon>
        <taxon>Bradyrhizobium</taxon>
    </lineage>
</organism>
<dbReference type="Pfam" id="PF13505">
    <property type="entry name" value="OMP_b-brl"/>
    <property type="match status" value="1"/>
</dbReference>
<dbReference type="GO" id="GO:0009279">
    <property type="term" value="C:cell outer membrane"/>
    <property type="evidence" value="ECO:0007669"/>
    <property type="project" value="UniProtKB-SubCell"/>
</dbReference>
<dbReference type="STRING" id="1245469.S58_34440"/>
<dbReference type="InterPro" id="IPR027385">
    <property type="entry name" value="Beta-barrel_OMP"/>
</dbReference>
<keyword evidence="4" id="KW-0998">Cell outer membrane</keyword>
<dbReference type="InterPro" id="IPR051692">
    <property type="entry name" value="OMP-like"/>
</dbReference>
<feature type="signal peptide" evidence="6">
    <location>
        <begin position="1"/>
        <end position="22"/>
    </location>
</feature>
<evidence type="ECO:0000256" key="2">
    <source>
        <dbReference type="ARBA" id="ARBA00022729"/>
    </source>
</evidence>
<accession>M4Z7U4</accession>
<feature type="chain" id="PRO_5004061707" evidence="6">
    <location>
        <begin position="23"/>
        <end position="260"/>
    </location>
</feature>
<dbReference type="SUPFAM" id="SSF56925">
    <property type="entry name" value="OMPA-like"/>
    <property type="match status" value="1"/>
</dbReference>
<dbReference type="Proteomes" id="UP000011841">
    <property type="component" value="Chromosome"/>
</dbReference>
<comment type="subcellular location">
    <subcellularLocation>
        <location evidence="1">Cell outer membrane</location>
    </subcellularLocation>
</comment>
<dbReference type="AlphaFoldDB" id="M4Z7U4"/>
<evidence type="ECO:0000256" key="4">
    <source>
        <dbReference type="ARBA" id="ARBA00023237"/>
    </source>
</evidence>
<gene>
    <name evidence="8" type="ORF">S58_34440</name>
</gene>
<reference evidence="8 9" key="1">
    <citation type="journal article" date="2013" name="Appl. Environ. Microbiol.">
        <title>Genome analysis suggests that the soil oligotrophic bacterium Agromonas oligotrophica (Bradyrhizobium oligotrophicum) is a nitrogen-fixing symbiont of Aeschynomene indica.</title>
        <authorList>
            <person name="Okubo T."/>
            <person name="Fukushima S."/>
            <person name="Itakura M."/>
            <person name="Oshima K."/>
            <person name="Longtonglang A."/>
            <person name="Teaumroong N."/>
            <person name="Mitsui H."/>
            <person name="Hattori M."/>
            <person name="Hattori R."/>
            <person name="Hattori T."/>
            <person name="Minamisawa K."/>
        </authorList>
    </citation>
    <scope>NUCLEOTIDE SEQUENCE [LARGE SCALE GENOMIC DNA]</scope>
    <source>
        <strain evidence="8 9">S58</strain>
    </source>
</reference>
<keyword evidence="3" id="KW-0472">Membrane</keyword>
<dbReference type="EMBL" id="AP012603">
    <property type="protein sequence ID" value="BAM89437.1"/>
    <property type="molecule type" value="Genomic_DNA"/>
</dbReference>
<dbReference type="Gene3D" id="2.40.160.20">
    <property type="match status" value="1"/>
</dbReference>
<sequence length="260" mass="27310">MKTLFGATAGLGAVVAATSAFAADLPMKKGPYTKAPPAVMATVYDWSGFYVGFNAGGGSSRDCWNLISNAGVAVNPAANREGCSGGGGAAVGGQVGYRYQMANWVFGVEAQGDWADFKGTNRNLILPNVSDRSRTNGFGLFTGQVGYAFDNILGYVKGGAAVVGDRYDTFNTTTNVMLDRANTTRWGGTIGAGIEYGFAPNWSVGVEYDHIFLGNKNLNFVAAAGAPAMTHRINQNVDIGLVKLNYKFGPGFGQGFGMMR</sequence>
<feature type="domain" description="Outer membrane protein beta-barrel" evidence="7">
    <location>
        <begin position="43"/>
        <end position="218"/>
    </location>
</feature>
<dbReference type="eggNOG" id="COG3637">
    <property type="taxonomic scope" value="Bacteria"/>
</dbReference>
<keyword evidence="9" id="KW-1185">Reference proteome</keyword>
<dbReference type="HOGENOM" id="CLU_037100_0_1_5"/>
<dbReference type="PANTHER" id="PTHR34001">
    <property type="entry name" value="BLL7405 PROTEIN"/>
    <property type="match status" value="1"/>
</dbReference>
<evidence type="ECO:0000259" key="7">
    <source>
        <dbReference type="Pfam" id="PF13505"/>
    </source>
</evidence>
<dbReference type="PANTHER" id="PTHR34001:SF3">
    <property type="entry name" value="BLL7405 PROTEIN"/>
    <property type="match status" value="1"/>
</dbReference>
<comment type="similarity">
    <text evidence="5">Belongs to the Omp25/RopB family.</text>
</comment>
<evidence type="ECO:0000313" key="9">
    <source>
        <dbReference type="Proteomes" id="UP000011841"/>
    </source>
</evidence>